<accession>A0A7V8VBH2</accession>
<dbReference type="AlphaFoldDB" id="A0A7V8VBH2"/>
<dbReference type="EMBL" id="JACEFB010000001">
    <property type="protein sequence ID" value="MBA2224981.1"/>
    <property type="molecule type" value="Genomic_DNA"/>
</dbReference>
<reference evidence="2 3" key="1">
    <citation type="submission" date="2020-07" db="EMBL/GenBank/DDBJ databases">
        <title>Thermogemmata thermophila gen. nov., sp. nov., a novel moderate thermophilic planctomycete from a Kamchatka hot spring.</title>
        <authorList>
            <person name="Elcheninov A.G."/>
            <person name="Podosokorskaya O.A."/>
            <person name="Kovaleva O.L."/>
            <person name="Novikov A."/>
            <person name="Bonch-Osmolovskaya E.A."/>
            <person name="Toshchakov S.V."/>
            <person name="Kublanov I.V."/>
        </authorList>
    </citation>
    <scope>NUCLEOTIDE SEQUENCE [LARGE SCALE GENOMIC DNA]</scope>
    <source>
        <strain evidence="2 3">2918</strain>
    </source>
</reference>
<dbReference type="Proteomes" id="UP000542342">
    <property type="component" value="Unassembled WGS sequence"/>
</dbReference>
<name>A0A7V8VBH2_9BACT</name>
<evidence type="ECO:0000313" key="2">
    <source>
        <dbReference type="EMBL" id="MBA2224981.1"/>
    </source>
</evidence>
<organism evidence="2 3">
    <name type="scientific">Thermogemmata fonticola</name>
    <dbReference type="NCBI Taxonomy" id="2755323"/>
    <lineage>
        <taxon>Bacteria</taxon>
        <taxon>Pseudomonadati</taxon>
        <taxon>Planctomycetota</taxon>
        <taxon>Planctomycetia</taxon>
        <taxon>Gemmatales</taxon>
        <taxon>Gemmataceae</taxon>
        <taxon>Thermogemmata</taxon>
    </lineage>
</organism>
<feature type="region of interest" description="Disordered" evidence="1">
    <location>
        <begin position="120"/>
        <end position="154"/>
    </location>
</feature>
<protein>
    <submittedName>
        <fullName evidence="2">Uncharacterized protein</fullName>
    </submittedName>
</protein>
<sequence length="181" mass="18507">MPNRMIIDHSLTAKLEIDLKDRIVFVPPDGIVPVVPLFEPVFLKLDAGDGDAALEAFAAEHVLPFGGHLVVGHGVGLEVEAAGDATAGRVREALEDGIGDAFFAWGRGFVPGDWGRRSFARRRGGGGTGSGAGPRSGSRGGTAGPAAGGTAARPGPMTVAVHLQADDQVGGLGHLRRFVGA</sequence>
<evidence type="ECO:0000256" key="1">
    <source>
        <dbReference type="SAM" id="MobiDB-lite"/>
    </source>
</evidence>
<gene>
    <name evidence="2" type="ORF">H0921_02265</name>
</gene>
<keyword evidence="3" id="KW-1185">Reference proteome</keyword>
<dbReference type="RefSeq" id="WP_194536389.1">
    <property type="nucleotide sequence ID" value="NZ_JACEFB010000001.1"/>
</dbReference>
<proteinExistence type="predicted"/>
<comment type="caution">
    <text evidence="2">The sequence shown here is derived from an EMBL/GenBank/DDBJ whole genome shotgun (WGS) entry which is preliminary data.</text>
</comment>
<evidence type="ECO:0000313" key="3">
    <source>
        <dbReference type="Proteomes" id="UP000542342"/>
    </source>
</evidence>
<feature type="compositionally biased region" description="Gly residues" evidence="1">
    <location>
        <begin position="125"/>
        <end position="147"/>
    </location>
</feature>